<keyword evidence="3" id="KW-0498">Mitosis</keyword>
<dbReference type="PANTHER" id="PTHR23048">
    <property type="entry name" value="MYOSIN LIGHT CHAIN 1, 3"/>
    <property type="match status" value="1"/>
</dbReference>
<dbReference type="SMART" id="SM00054">
    <property type="entry name" value="EFh"/>
    <property type="match status" value="3"/>
</dbReference>
<dbReference type="PROSITE" id="PS50222">
    <property type="entry name" value="EF_HAND_2"/>
    <property type="match status" value="3"/>
</dbReference>
<keyword evidence="5" id="KW-0131">Cell cycle</keyword>
<dbReference type="AlphaFoldDB" id="A0A699ZAS3"/>
<evidence type="ECO:0000313" key="11">
    <source>
        <dbReference type="Proteomes" id="UP000485058"/>
    </source>
</evidence>
<dbReference type="CDD" id="cd00051">
    <property type="entry name" value="EFh"/>
    <property type="match status" value="1"/>
</dbReference>
<dbReference type="InterPro" id="IPR050230">
    <property type="entry name" value="CALM/Myosin/TropC-like"/>
</dbReference>
<evidence type="ECO:0000256" key="6">
    <source>
        <dbReference type="ARBA" id="ARBA00037153"/>
    </source>
</evidence>
<accession>A0A699ZAS3</accession>
<dbReference type="InterPro" id="IPR002048">
    <property type="entry name" value="EF_hand_dom"/>
</dbReference>
<dbReference type="GO" id="GO:0051301">
    <property type="term" value="P:cell division"/>
    <property type="evidence" value="ECO:0007669"/>
    <property type="project" value="UniProtKB-KW"/>
</dbReference>
<feature type="domain" description="EF-hand" evidence="9">
    <location>
        <begin position="64"/>
        <end position="99"/>
    </location>
</feature>
<comment type="caution">
    <text evidence="10">The sequence shown here is derived from an EMBL/GenBank/DDBJ whole genome shotgun (WGS) entry which is preliminary data.</text>
</comment>
<evidence type="ECO:0000256" key="8">
    <source>
        <dbReference type="ARBA" id="ARBA00041736"/>
    </source>
</evidence>
<dbReference type="Gene3D" id="1.10.238.10">
    <property type="entry name" value="EF-hand"/>
    <property type="match status" value="2"/>
</dbReference>
<evidence type="ECO:0000256" key="3">
    <source>
        <dbReference type="ARBA" id="ARBA00022776"/>
    </source>
</evidence>
<evidence type="ECO:0000256" key="7">
    <source>
        <dbReference type="ARBA" id="ARBA00039772"/>
    </source>
</evidence>
<dbReference type="FunFam" id="1.10.238.10:FF:000178">
    <property type="entry name" value="Calmodulin-2 A"/>
    <property type="match status" value="1"/>
</dbReference>
<dbReference type="EMBL" id="BLLF01000982">
    <property type="protein sequence ID" value="GFH16349.1"/>
    <property type="molecule type" value="Genomic_DNA"/>
</dbReference>
<evidence type="ECO:0000259" key="9">
    <source>
        <dbReference type="PROSITE" id="PS50222"/>
    </source>
</evidence>
<dbReference type="InterPro" id="IPR011992">
    <property type="entry name" value="EF-hand-dom_pair"/>
</dbReference>
<feature type="domain" description="EF-hand" evidence="9">
    <location>
        <begin position="149"/>
        <end position="184"/>
    </location>
</feature>
<dbReference type="PANTHER" id="PTHR23048:SF59">
    <property type="entry name" value="EF-HAND SUPERFAMILY PROTEIN"/>
    <property type="match status" value="1"/>
</dbReference>
<sequence length="188" mass="20072">MSSTVAAAIAQARRDKLVSRHKAGLSSDELADIRQAFELFDSDGSGGIDAQEMRVAMWALGYTVTKEQVEKMVAGMDKDGGGSIEYGEFLSLMVKQASTRSSEEDLQGVFATMLSLGPASTPGSSRTAPCPALTLAHLKAVCQEMREEVSEQDLQAMLELADLDGSGDVDVDEFCTLLMKTGVYSSNC</sequence>
<dbReference type="Proteomes" id="UP000485058">
    <property type="component" value="Unassembled WGS sequence"/>
</dbReference>
<name>A0A699ZAS3_HAELA</name>
<evidence type="ECO:0000256" key="1">
    <source>
        <dbReference type="ARBA" id="ARBA00022618"/>
    </source>
</evidence>
<feature type="domain" description="EF-hand" evidence="9">
    <location>
        <begin position="28"/>
        <end position="63"/>
    </location>
</feature>
<dbReference type="Pfam" id="PF13833">
    <property type="entry name" value="EF-hand_8"/>
    <property type="match status" value="1"/>
</dbReference>
<dbReference type="InterPro" id="IPR018247">
    <property type="entry name" value="EF_Hand_1_Ca_BS"/>
</dbReference>
<dbReference type="GO" id="GO:0005509">
    <property type="term" value="F:calcium ion binding"/>
    <property type="evidence" value="ECO:0007669"/>
    <property type="project" value="InterPro"/>
</dbReference>
<dbReference type="SUPFAM" id="SSF47473">
    <property type="entry name" value="EF-hand"/>
    <property type="match status" value="1"/>
</dbReference>
<reference evidence="10 11" key="1">
    <citation type="submission" date="2020-02" db="EMBL/GenBank/DDBJ databases">
        <title>Draft genome sequence of Haematococcus lacustris strain NIES-144.</title>
        <authorList>
            <person name="Morimoto D."/>
            <person name="Nakagawa S."/>
            <person name="Yoshida T."/>
            <person name="Sawayama S."/>
        </authorList>
    </citation>
    <scope>NUCLEOTIDE SEQUENCE [LARGE SCALE GENOMIC DNA]</scope>
    <source>
        <strain evidence="10 11">NIES-144</strain>
    </source>
</reference>
<gene>
    <name evidence="10" type="ORF">HaLaN_12747</name>
</gene>
<evidence type="ECO:0000256" key="2">
    <source>
        <dbReference type="ARBA" id="ARBA00022737"/>
    </source>
</evidence>
<evidence type="ECO:0000313" key="10">
    <source>
        <dbReference type="EMBL" id="GFH16349.1"/>
    </source>
</evidence>
<dbReference type="GO" id="GO:0016460">
    <property type="term" value="C:myosin II complex"/>
    <property type="evidence" value="ECO:0007669"/>
    <property type="project" value="TreeGrafter"/>
</dbReference>
<keyword evidence="1" id="KW-0132">Cell division</keyword>
<dbReference type="Pfam" id="PF13499">
    <property type="entry name" value="EF-hand_7"/>
    <property type="match status" value="1"/>
</dbReference>
<organism evidence="10 11">
    <name type="scientific">Haematococcus lacustris</name>
    <name type="common">Green alga</name>
    <name type="synonym">Haematococcus pluvialis</name>
    <dbReference type="NCBI Taxonomy" id="44745"/>
    <lineage>
        <taxon>Eukaryota</taxon>
        <taxon>Viridiplantae</taxon>
        <taxon>Chlorophyta</taxon>
        <taxon>core chlorophytes</taxon>
        <taxon>Chlorophyceae</taxon>
        <taxon>CS clade</taxon>
        <taxon>Chlamydomonadales</taxon>
        <taxon>Haematococcaceae</taxon>
        <taxon>Haematococcus</taxon>
    </lineage>
</organism>
<keyword evidence="11" id="KW-1185">Reference proteome</keyword>
<protein>
    <recommendedName>
        <fullName evidence="7">Caltractin</fullName>
    </recommendedName>
    <alternativeName>
        <fullName evidence="8">Centrin</fullName>
    </alternativeName>
</protein>
<comment type="function">
    <text evidence="6">This calcium-binding protein is found in the basal body complexes (the functional homolog of the centrosome in animal cell). In mitotic cells it is specifically associated with the poles of the mitotic spindles at the sites of the duplicated basal body complexes.</text>
</comment>
<evidence type="ECO:0000256" key="5">
    <source>
        <dbReference type="ARBA" id="ARBA00023306"/>
    </source>
</evidence>
<keyword evidence="2" id="KW-0677">Repeat</keyword>
<evidence type="ECO:0000256" key="4">
    <source>
        <dbReference type="ARBA" id="ARBA00022837"/>
    </source>
</evidence>
<proteinExistence type="predicted"/>
<keyword evidence="4" id="KW-0106">Calcium</keyword>
<dbReference type="PROSITE" id="PS00018">
    <property type="entry name" value="EF_HAND_1"/>
    <property type="match status" value="2"/>
</dbReference>